<keyword evidence="7" id="KW-1185">Reference proteome</keyword>
<dbReference type="STRING" id="158441.A0A226CVX4"/>
<accession>A0A226CVX4</accession>
<keyword evidence="1" id="KW-0963">Cytoplasm</keyword>
<name>A0A226CVX4_FOLCA</name>
<dbReference type="SUPFAM" id="SSF52540">
    <property type="entry name" value="P-loop containing nucleoside triphosphate hydrolases"/>
    <property type="match status" value="2"/>
</dbReference>
<dbReference type="PROSITE" id="PS51194">
    <property type="entry name" value="HELICASE_CTER"/>
    <property type="match status" value="1"/>
</dbReference>
<evidence type="ECO:0000256" key="2">
    <source>
        <dbReference type="ARBA" id="ARBA00022927"/>
    </source>
</evidence>
<evidence type="ECO:0000259" key="4">
    <source>
        <dbReference type="PROSITE" id="PS51194"/>
    </source>
</evidence>
<organism evidence="6 7">
    <name type="scientific">Folsomia candida</name>
    <name type="common">Springtail</name>
    <dbReference type="NCBI Taxonomy" id="158441"/>
    <lineage>
        <taxon>Eukaryota</taxon>
        <taxon>Metazoa</taxon>
        <taxon>Ecdysozoa</taxon>
        <taxon>Arthropoda</taxon>
        <taxon>Hexapoda</taxon>
        <taxon>Collembola</taxon>
        <taxon>Entomobryomorpha</taxon>
        <taxon>Isotomoidea</taxon>
        <taxon>Isotomidae</taxon>
        <taxon>Proisotominae</taxon>
        <taxon>Folsomia</taxon>
    </lineage>
</organism>
<proteinExistence type="predicted"/>
<evidence type="ECO:0000259" key="5">
    <source>
        <dbReference type="PROSITE" id="PS51196"/>
    </source>
</evidence>
<dbReference type="Pfam" id="PF07517">
    <property type="entry name" value="SecA_DEAD"/>
    <property type="match status" value="1"/>
</dbReference>
<dbReference type="GO" id="GO:0006605">
    <property type="term" value="P:protein targeting"/>
    <property type="evidence" value="ECO:0007669"/>
    <property type="project" value="InterPro"/>
</dbReference>
<protein>
    <submittedName>
        <fullName evidence="6">Protein translocase subunit SecA</fullName>
    </submittedName>
</protein>
<dbReference type="SMART" id="SM00957">
    <property type="entry name" value="SecA_DEAD"/>
    <property type="match status" value="1"/>
</dbReference>
<dbReference type="Proteomes" id="UP000198287">
    <property type="component" value="Unassembled WGS sequence"/>
</dbReference>
<keyword evidence="2" id="KW-0653">Protein transport</keyword>
<dbReference type="InterPro" id="IPR011115">
    <property type="entry name" value="SecA_DEAD"/>
</dbReference>
<evidence type="ECO:0000256" key="1">
    <source>
        <dbReference type="ARBA" id="ARBA00022490"/>
    </source>
</evidence>
<dbReference type="GO" id="GO:0016020">
    <property type="term" value="C:membrane"/>
    <property type="evidence" value="ECO:0007669"/>
    <property type="project" value="InterPro"/>
</dbReference>
<dbReference type="PANTHER" id="PTHR30612">
    <property type="entry name" value="SECA INNER MEMBRANE COMPONENT OF SEC PROTEIN SECRETION SYSTEM"/>
    <property type="match status" value="1"/>
</dbReference>
<dbReference type="InterPro" id="IPR027417">
    <property type="entry name" value="P-loop_NTPase"/>
</dbReference>
<dbReference type="OrthoDB" id="7553586at2759"/>
<feature type="domain" description="SecA family profile" evidence="5">
    <location>
        <begin position="443"/>
        <end position="1108"/>
    </location>
</feature>
<dbReference type="Gene3D" id="3.40.50.300">
    <property type="entry name" value="P-loop containing nucleotide triphosphate hydrolases"/>
    <property type="match status" value="2"/>
</dbReference>
<keyword evidence="2" id="KW-0813">Transport</keyword>
<evidence type="ECO:0000313" key="6">
    <source>
        <dbReference type="EMBL" id="OXA37069.1"/>
    </source>
</evidence>
<sequence length="1774" mass="202252">MGLATSKRSEYIARLLTLAEIILLEDDSTFCSEIEKANFTFHYIPKPVLNMCYDRIENILRLDTGYPTYEKALKILTKLKSQSVLIPQNHYLLQLIDLKSQSLKSTNGQTFVTELNYNNTSDPTESPIDKNNPQICKQIGEYDISKQLFPLLRYHSQQLFTGGKQYITNSGKLIPILCQNFKRGIKRDYFSNLKNCEATNYDKLYLNLFLKLTLETVKKIVPYNELDVTYLFQKFSLIQLIQDKLCKNCIPMDSMGLSRDLQVMITRSNVDIYSQLISKLGADDDLTTLSDTVSFMRNHSNTENINPDLSKLVDGVGISTVLKAVKENAIKEKIAVLLHDEIVGDKKTVEKLVLQLSQKCRFEIVITILQLLSKTRGINRITSTLKLFIDYAKFLEEDVLAFIEKELSSTPESEWIITVNKLITKHSLAQISKDSKDLTAYLEELALNLKSTKIQPDIGHLHKVIENVTNGNTESHFVPDSGNNFINTWTKTDITAWSSIASVILGKNQNLATSPKYVVECLTVAKRAYFLVKEKHLNTTQITALYLGLTKPRDGILFQISTGTGKSAIAAIFATIISLRGKFVDVYTNGYIQAIRDEKDFAEFFKLFGLSSGHNAESRVYTKGPKQCYAKSIVYGEPAQFAFDTLRHTFYDLSTMGERRHDFVIIDEVDAVLVDDVFKLARLLEHIPGFDLFYIIFQVLWNRATKITARSEQHNGSLYYVGRDLQEDSKGQLCFHHLGQDGVSRLINLHSYLDSGQDIGDADIMKVEESVTSFLETHLKSYLKAMFTPESILGFEDVEKIQIPNHLHKYVAIQIPKWVESFTVAENYRDRLQYLVQNGQIKPIDYWSTGIIQNSTSWNNGLQQLLQRKHGLHLIPESLTTNFLSNLSLIKKYGKEIGECNIIGFSGTLGKPKTREILSNLFHTISINMPEIFQKKFILYDDITTTTREKWSSKIILGVHAQIERRRGTLVICRTIEDAMFIHERILASKLPHNGIRLYIQNDQDQEKLISNIYPGQVFITTNLASRGTDILVDDEIEENGGLHVILTYLPDSDRFEQQGLGRTARQGNSGSGQLICYGFIQPAGPIRHLRDQVELSNMQNTLNHYYSNLALKEECFSKFSSFVTKVRQHFAQRKNCVSKILFKHDIYSHEELTIIQAMTEKFAIFLLQVENLGREVVADKYSTFQSQLSTEFNFQRGAIHTGVIDNPFFHLTIATDVLQKWTRFSNYYDKVTQHVERAIEMDPEMATGAYLLLGSVLLVGKLGLLGGDRWTADYKTRAVANYRKCLELVQSEVDILQLSDGLVRNDATVEFSDLREQIHDKIYILESIKTLVEGTIETVLKSLRTIDITTFNCKTRKGINLNYLCDTGKFKFSDNVKETSLANLEKLLIANLEPSFFNKSQISHFSNKLPHKLISQQCTTLTINGLTGFECGERDQCLDTIDALQINQFPNSPTLICDGVPWQEFIQLVCPNTCMKGVNKSEVETKLKELTKKLHEGEKVIAISKYSEEEDDEMVHSTDYITCKDSIEFISKCDEGAVFDIKIKNGNVENCKLFTTVDLDLEIHELDASVIPQVLNFFHETKPKKVLVTFSNPVINVGKRFENFERKFSKIGPGEGYYCVKNPGEEIPSDFDEMCITIPNYKVYSPEVMQHLGEIPIGTKISIKFDKIKSKFIPFHEKKCPIFSHSNVNISLNRIRKPTLKQILPIIRSLHFAHFALRFRNLSHKGAQIVINSAKISQEDIKQTKVQPNRKRYVTATLHQHMKRWTKVNVISG</sequence>
<dbReference type="PANTHER" id="PTHR30612:SF0">
    <property type="entry name" value="CHLOROPLAST PROTEIN-TRANSPORTING ATPASE"/>
    <property type="match status" value="1"/>
</dbReference>
<evidence type="ECO:0000313" key="7">
    <source>
        <dbReference type="Proteomes" id="UP000198287"/>
    </source>
</evidence>
<dbReference type="GO" id="GO:0005524">
    <property type="term" value="F:ATP binding"/>
    <property type="evidence" value="ECO:0007669"/>
    <property type="project" value="InterPro"/>
</dbReference>
<gene>
    <name evidence="6" type="ORF">Fcan01_28173</name>
</gene>
<reference evidence="6 7" key="1">
    <citation type="submission" date="2015-12" db="EMBL/GenBank/DDBJ databases">
        <title>The genome of Folsomia candida.</title>
        <authorList>
            <person name="Faddeeva A."/>
            <person name="Derks M.F."/>
            <person name="Anvar Y."/>
            <person name="Smit S."/>
            <person name="Van Straalen N."/>
            <person name="Roelofs D."/>
        </authorList>
    </citation>
    <scope>NUCLEOTIDE SEQUENCE [LARGE SCALE GENOMIC DNA]</scope>
    <source>
        <strain evidence="6 7">VU population</strain>
        <tissue evidence="6">Whole body</tissue>
    </source>
</reference>
<dbReference type="InterPro" id="IPR000185">
    <property type="entry name" value="SecA"/>
</dbReference>
<dbReference type="InterPro" id="IPR001650">
    <property type="entry name" value="Helicase_C-like"/>
</dbReference>
<keyword evidence="3" id="KW-0811">Translocation</keyword>
<comment type="caution">
    <text evidence="6">The sequence shown here is derived from an EMBL/GenBank/DDBJ whole genome shotgun (WGS) entry which is preliminary data.</text>
</comment>
<dbReference type="InterPro" id="IPR014018">
    <property type="entry name" value="SecA_motor_DEAD"/>
</dbReference>
<dbReference type="GO" id="GO:0006886">
    <property type="term" value="P:intracellular protein transport"/>
    <property type="evidence" value="ECO:0007669"/>
    <property type="project" value="InterPro"/>
</dbReference>
<dbReference type="PROSITE" id="PS51196">
    <property type="entry name" value="SECA_MOTOR_DEAD"/>
    <property type="match status" value="1"/>
</dbReference>
<dbReference type="EMBL" id="LNIX01000065">
    <property type="protein sequence ID" value="OXA37069.1"/>
    <property type="molecule type" value="Genomic_DNA"/>
</dbReference>
<dbReference type="GO" id="GO:0017038">
    <property type="term" value="P:protein import"/>
    <property type="evidence" value="ECO:0007669"/>
    <property type="project" value="InterPro"/>
</dbReference>
<dbReference type="Gene3D" id="3.90.1440.10">
    <property type="entry name" value="SecA, preprotein cross-linking domain"/>
    <property type="match status" value="1"/>
</dbReference>
<evidence type="ECO:0000256" key="3">
    <source>
        <dbReference type="ARBA" id="ARBA00023010"/>
    </source>
</evidence>
<feature type="domain" description="Helicase C-terminal" evidence="4">
    <location>
        <begin position="939"/>
        <end position="1118"/>
    </location>
</feature>